<dbReference type="RefSeq" id="WP_260559048.1">
    <property type="nucleotide sequence ID" value="NZ_BAABEC010000059.1"/>
</dbReference>
<dbReference type="Proteomes" id="UP001060261">
    <property type="component" value="Chromosome"/>
</dbReference>
<gene>
    <name evidence="1" type="ORF">N0D28_08200</name>
</gene>
<dbReference type="EMBL" id="CP104213">
    <property type="protein sequence ID" value="UWX62753.1"/>
    <property type="molecule type" value="Genomic_DNA"/>
</dbReference>
<name>A0ABY5YFZ6_9DEIO</name>
<evidence type="ECO:0000313" key="2">
    <source>
        <dbReference type="Proteomes" id="UP001060261"/>
    </source>
</evidence>
<reference evidence="1" key="1">
    <citation type="submission" date="2022-09" db="EMBL/GenBank/DDBJ databases">
        <title>genome sequence of Deinococcus rubellus.</title>
        <authorList>
            <person name="Srinivasan S."/>
        </authorList>
    </citation>
    <scope>NUCLEOTIDE SEQUENCE</scope>
    <source>
        <strain evidence="1">Ant6</strain>
    </source>
</reference>
<organism evidence="1 2">
    <name type="scientific">Deinococcus rubellus</name>
    <dbReference type="NCBI Taxonomy" id="1889240"/>
    <lineage>
        <taxon>Bacteria</taxon>
        <taxon>Thermotogati</taxon>
        <taxon>Deinococcota</taxon>
        <taxon>Deinococci</taxon>
        <taxon>Deinococcales</taxon>
        <taxon>Deinococcaceae</taxon>
        <taxon>Deinococcus</taxon>
    </lineage>
</organism>
<keyword evidence="2" id="KW-1185">Reference proteome</keyword>
<proteinExistence type="predicted"/>
<accession>A0ABY5YFZ6</accession>
<evidence type="ECO:0000313" key="1">
    <source>
        <dbReference type="EMBL" id="UWX62753.1"/>
    </source>
</evidence>
<sequence length="81" mass="9126">MSYWQSRAGKVIWPIVEAGRKAGEAPKAVLAQIDAAYPFGAREHHPYKMWLAVRREAVRRLGLEKAALAPKLAPLFEEARQ</sequence>
<protein>
    <submittedName>
        <fullName evidence="1">Uncharacterized protein</fullName>
    </submittedName>
</protein>